<protein>
    <recommendedName>
        <fullName evidence="3">Flagellar protein</fullName>
    </recommendedName>
</protein>
<name>A0AAC9J1W2_VIRHA</name>
<dbReference type="NCBIfam" id="TIGR03826">
    <property type="entry name" value="YvyF"/>
    <property type="match status" value="1"/>
</dbReference>
<reference evidence="1 2" key="1">
    <citation type="submission" date="2016-11" db="EMBL/GenBank/DDBJ databases">
        <title>Complete genome sequencing of Virgibacillus halodenitrificans PDB-F2.</title>
        <authorList>
            <person name="Sun Z."/>
            <person name="Zhou Y."/>
            <person name="Li H."/>
        </authorList>
    </citation>
    <scope>NUCLEOTIDE SEQUENCE [LARGE SCALE GENOMIC DNA]</scope>
    <source>
        <strain evidence="1 2">PDB-F2</strain>
    </source>
</reference>
<accession>A0AAC9J1W2</accession>
<evidence type="ECO:0000313" key="1">
    <source>
        <dbReference type="EMBL" id="APC49144.1"/>
    </source>
</evidence>
<dbReference type="EMBL" id="CP017962">
    <property type="protein sequence ID" value="APC49144.1"/>
    <property type="molecule type" value="Genomic_DNA"/>
</dbReference>
<gene>
    <name evidence="1" type="ORF">BME96_13470</name>
</gene>
<evidence type="ECO:0000313" key="2">
    <source>
        <dbReference type="Proteomes" id="UP000182945"/>
    </source>
</evidence>
<evidence type="ECO:0008006" key="3">
    <source>
        <dbReference type="Google" id="ProtNLM"/>
    </source>
</evidence>
<dbReference type="AlphaFoldDB" id="A0AAC9J1W2"/>
<dbReference type="RefSeq" id="WP_019377758.1">
    <property type="nucleotide sequence ID" value="NZ_CP017962.1"/>
</dbReference>
<dbReference type="KEGG" id="vhl:BME96_13470"/>
<dbReference type="InterPro" id="IPR022258">
    <property type="entry name" value="Flagellar_operon_YvyF"/>
</dbReference>
<organism evidence="1 2">
    <name type="scientific">Virgibacillus halodenitrificans</name>
    <name type="common">Bacillus halodenitrificans</name>
    <dbReference type="NCBI Taxonomy" id="1482"/>
    <lineage>
        <taxon>Bacteria</taxon>
        <taxon>Bacillati</taxon>
        <taxon>Bacillota</taxon>
        <taxon>Bacilli</taxon>
        <taxon>Bacillales</taxon>
        <taxon>Bacillaceae</taxon>
        <taxon>Virgibacillus</taxon>
    </lineage>
</organism>
<proteinExistence type="predicted"/>
<dbReference type="Proteomes" id="UP000182945">
    <property type="component" value="Chromosome"/>
</dbReference>
<dbReference type="GeneID" id="71515415"/>
<sequence>MAELANCSRCEAVFVKSIRDICQACYKEEEQAFDTVYKFLRERKNREATMLEIVDATKVDETLITKFIKEKRLRTTDFPKLAYPCESCGANIVNGKLCFDCSDELRRDLDKHNQQQRKIQEKELKKNTHTYYMFDKNK</sequence>